<evidence type="ECO:0000313" key="2">
    <source>
        <dbReference type="Proteomes" id="UP001162480"/>
    </source>
</evidence>
<dbReference type="AlphaFoldDB" id="A0AA36AUJ0"/>
<keyword evidence="2" id="KW-1185">Reference proteome</keyword>
<protein>
    <submittedName>
        <fullName evidence="1">Uncharacterized protein</fullName>
    </submittedName>
</protein>
<dbReference type="EMBL" id="OX597818">
    <property type="protein sequence ID" value="CAI9722349.1"/>
    <property type="molecule type" value="Genomic_DNA"/>
</dbReference>
<evidence type="ECO:0000313" key="1">
    <source>
        <dbReference type="EMBL" id="CAI9722349.1"/>
    </source>
</evidence>
<proteinExistence type="predicted"/>
<accession>A0AA36AUJ0</accession>
<sequence>MERRLYVMPYLTGNFNSDPKCGTKQLDVTRGKKLPYQIANMEPQLKSISGYLIGLNGKQLLMLPSTGVTENMTTLCPSSVLLCSFVVGNIKWMLFKYFDE</sequence>
<dbReference type="Proteomes" id="UP001162480">
    <property type="component" value="Chromosome 5"/>
</dbReference>
<organism evidence="1 2">
    <name type="scientific">Octopus vulgaris</name>
    <name type="common">Common octopus</name>
    <dbReference type="NCBI Taxonomy" id="6645"/>
    <lineage>
        <taxon>Eukaryota</taxon>
        <taxon>Metazoa</taxon>
        <taxon>Spiralia</taxon>
        <taxon>Lophotrochozoa</taxon>
        <taxon>Mollusca</taxon>
        <taxon>Cephalopoda</taxon>
        <taxon>Coleoidea</taxon>
        <taxon>Octopodiformes</taxon>
        <taxon>Octopoda</taxon>
        <taxon>Incirrata</taxon>
        <taxon>Octopodidae</taxon>
        <taxon>Octopus</taxon>
    </lineage>
</organism>
<reference evidence="1" key="1">
    <citation type="submission" date="2023-08" db="EMBL/GenBank/DDBJ databases">
        <authorList>
            <person name="Alioto T."/>
            <person name="Alioto T."/>
            <person name="Gomez Garrido J."/>
        </authorList>
    </citation>
    <scope>NUCLEOTIDE SEQUENCE</scope>
</reference>
<gene>
    <name evidence="1" type="ORF">OCTVUL_1B003201</name>
</gene>
<name>A0AA36AUJ0_OCTVU</name>